<protein>
    <submittedName>
        <fullName evidence="2">Uncharacterized protein</fullName>
    </submittedName>
</protein>
<feature type="transmembrane region" description="Helical" evidence="1">
    <location>
        <begin position="443"/>
        <end position="467"/>
    </location>
</feature>
<dbReference type="OrthoDB" id="7832851at2"/>
<keyword evidence="1" id="KW-0472">Membrane</keyword>
<dbReference type="EMBL" id="SUNI01000018">
    <property type="protein sequence ID" value="TJZ90262.1"/>
    <property type="molecule type" value="Genomic_DNA"/>
</dbReference>
<evidence type="ECO:0000256" key="1">
    <source>
        <dbReference type="SAM" id="Phobius"/>
    </source>
</evidence>
<feature type="transmembrane region" description="Helical" evidence="1">
    <location>
        <begin position="12"/>
        <end position="29"/>
    </location>
</feature>
<feature type="transmembrane region" description="Helical" evidence="1">
    <location>
        <begin position="208"/>
        <end position="232"/>
    </location>
</feature>
<feature type="transmembrane region" description="Helical" evidence="1">
    <location>
        <begin position="34"/>
        <end position="54"/>
    </location>
</feature>
<dbReference type="Proteomes" id="UP000309747">
    <property type="component" value="Unassembled WGS sequence"/>
</dbReference>
<feature type="transmembrane region" description="Helical" evidence="1">
    <location>
        <begin position="60"/>
        <end position="81"/>
    </location>
</feature>
<dbReference type="RefSeq" id="WP_136887099.1">
    <property type="nucleotide sequence ID" value="NZ_SUNI01000018.1"/>
</dbReference>
<feature type="transmembrane region" description="Helical" evidence="1">
    <location>
        <begin position="278"/>
        <end position="296"/>
    </location>
</feature>
<sequence>MTLFQFPPSYSWAGLLPAGVTAFMVAYAYTGLSYFAVAASGLAVVAVAIFSFGVRASRVAFVLIGMALVIWAALTTTDWLAATSTAAQRGAMVMALFTALSVIRSAAMTSPAIVECGRFLARQRPGLRYSALTVGGHLFGLILLYGSISLLGTLATESTAREPDREVRLQRTRRMMIAIQRGFASTLCWSPLGFSMIITVSVVPGASWGAAALPGIVSAVMVLVIGWGLDALYKPRKAALAPASETSQWSEQLRPLLMLLGVVLLGVALLHAVTGVEVIGAVMSLVPVVAVLWIAMQQPPKGQTRLRHISHRSVEFVTRELPSYRGEIVLLFMAGFIGSLGAFLLVPLVQGLGLDLQAVPPWVIVAAMVWVIPMTGQLGMNPILAVSLLVPVLPSPETMGIPPAALVVAITGGWALSGATSPFTASVLLAAALGNVSPQRAGIGWNGVYALVAGSALTLWALTLSIIL</sequence>
<dbReference type="AlphaFoldDB" id="A0A4U0R7I1"/>
<keyword evidence="3" id="KW-1185">Reference proteome</keyword>
<feature type="transmembrane region" description="Helical" evidence="1">
    <location>
        <begin position="253"/>
        <end position="272"/>
    </location>
</feature>
<gene>
    <name evidence="2" type="ORF">FA743_15970</name>
</gene>
<feature type="transmembrane region" description="Helical" evidence="1">
    <location>
        <begin position="362"/>
        <end position="393"/>
    </location>
</feature>
<evidence type="ECO:0000313" key="3">
    <source>
        <dbReference type="Proteomes" id="UP000309747"/>
    </source>
</evidence>
<feature type="transmembrane region" description="Helical" evidence="1">
    <location>
        <begin position="93"/>
        <end position="114"/>
    </location>
</feature>
<feature type="transmembrane region" description="Helical" evidence="1">
    <location>
        <begin position="134"/>
        <end position="156"/>
    </location>
</feature>
<keyword evidence="1" id="KW-1133">Transmembrane helix</keyword>
<evidence type="ECO:0000313" key="2">
    <source>
        <dbReference type="EMBL" id="TJZ90262.1"/>
    </source>
</evidence>
<proteinExistence type="predicted"/>
<accession>A0A4U0R7I1</accession>
<name>A0A4U0R7I1_9RHOB</name>
<organism evidence="2 3">
    <name type="scientific">Paracoccus gahaiensis</name>
    <dbReference type="NCBI Taxonomy" id="1706839"/>
    <lineage>
        <taxon>Bacteria</taxon>
        <taxon>Pseudomonadati</taxon>
        <taxon>Pseudomonadota</taxon>
        <taxon>Alphaproteobacteria</taxon>
        <taxon>Rhodobacterales</taxon>
        <taxon>Paracoccaceae</taxon>
        <taxon>Paracoccus</taxon>
    </lineage>
</organism>
<feature type="transmembrane region" description="Helical" evidence="1">
    <location>
        <begin position="328"/>
        <end position="350"/>
    </location>
</feature>
<keyword evidence="1" id="KW-0812">Transmembrane</keyword>
<feature type="transmembrane region" description="Helical" evidence="1">
    <location>
        <begin position="405"/>
        <end position="431"/>
    </location>
</feature>
<feature type="transmembrane region" description="Helical" evidence="1">
    <location>
        <begin position="177"/>
        <end position="202"/>
    </location>
</feature>
<comment type="caution">
    <text evidence="2">The sequence shown here is derived from an EMBL/GenBank/DDBJ whole genome shotgun (WGS) entry which is preliminary data.</text>
</comment>
<reference evidence="2 3" key="1">
    <citation type="submission" date="2019-04" db="EMBL/GenBank/DDBJ databases">
        <authorList>
            <person name="Li J."/>
        </authorList>
    </citation>
    <scope>NUCLEOTIDE SEQUENCE [LARGE SCALE GENOMIC DNA]</scope>
    <source>
        <strain evidence="2 3">KCTC 42687</strain>
    </source>
</reference>